<accession>A0A4Q7P6W8</accession>
<dbReference type="SUPFAM" id="SSF52788">
    <property type="entry name" value="Phosphotyrosine protein phosphatases I"/>
    <property type="match status" value="1"/>
</dbReference>
<dbReference type="PANTHER" id="PTHR11717">
    <property type="entry name" value="LOW MOLECULAR WEIGHT PROTEIN TYROSINE PHOSPHATASE"/>
    <property type="match status" value="1"/>
</dbReference>
<feature type="domain" description="Phosphotyrosine protein phosphatase I" evidence="5">
    <location>
        <begin position="5"/>
        <end position="153"/>
    </location>
</feature>
<dbReference type="OrthoDB" id="9784339at2"/>
<comment type="similarity">
    <text evidence="1">Belongs to the low molecular weight phosphotyrosine protein phosphatase family.</text>
</comment>
<evidence type="ECO:0000256" key="3">
    <source>
        <dbReference type="ARBA" id="ARBA00022912"/>
    </source>
</evidence>
<evidence type="ECO:0000256" key="2">
    <source>
        <dbReference type="ARBA" id="ARBA00022801"/>
    </source>
</evidence>
<dbReference type="EMBL" id="SGXF01000004">
    <property type="protein sequence ID" value="RZS94452.1"/>
    <property type="molecule type" value="Genomic_DNA"/>
</dbReference>
<dbReference type="PRINTS" id="PR00719">
    <property type="entry name" value="LMWPTPASE"/>
</dbReference>
<dbReference type="AlphaFoldDB" id="A0A4Q7P6W8"/>
<reference evidence="6 7" key="1">
    <citation type="submission" date="2019-02" db="EMBL/GenBank/DDBJ databases">
        <title>Genomic Encyclopedia of Type Strains, Phase IV (KMG-IV): sequencing the most valuable type-strain genomes for metagenomic binning, comparative biology and taxonomic classification.</title>
        <authorList>
            <person name="Goeker M."/>
        </authorList>
    </citation>
    <scope>NUCLEOTIDE SEQUENCE [LARGE SCALE GENOMIC DNA]</scope>
    <source>
        <strain evidence="6 7">DSM 29486</strain>
    </source>
</reference>
<dbReference type="InterPro" id="IPR050438">
    <property type="entry name" value="LMW_PTPase"/>
</dbReference>
<keyword evidence="7" id="KW-1185">Reference proteome</keyword>
<organism evidence="6 7">
    <name type="scientific">Cuneatibacter caecimuris</name>
    <dbReference type="NCBI Taxonomy" id="1796618"/>
    <lineage>
        <taxon>Bacteria</taxon>
        <taxon>Bacillati</taxon>
        <taxon>Bacillota</taxon>
        <taxon>Clostridia</taxon>
        <taxon>Lachnospirales</taxon>
        <taxon>Lachnospiraceae</taxon>
        <taxon>Cuneatibacter</taxon>
    </lineage>
</organism>
<evidence type="ECO:0000256" key="4">
    <source>
        <dbReference type="PIRSR" id="PIRSR617867-1"/>
    </source>
</evidence>
<dbReference type="Pfam" id="PF01451">
    <property type="entry name" value="LMWPc"/>
    <property type="match status" value="1"/>
</dbReference>
<dbReference type="RefSeq" id="WP_130435563.1">
    <property type="nucleotide sequence ID" value="NZ_SGXF01000004.1"/>
</dbReference>
<sequence>MRHFNRVIFVDRENTCRSIMAEAILRQVRDAMQVSDWNSIISRGLAVLFPEPLNPKAVAIIKGHGLNVDRTNSVLFTEEECGESTLVLTMTEREKRQILEDYTAVPNLYTLREFAGERGDIEEPYGKSLAEYGALYEYLDLMVKMAVQKLLKEDE</sequence>
<keyword evidence="2" id="KW-0378">Hydrolase</keyword>
<dbReference type="Proteomes" id="UP000292927">
    <property type="component" value="Unassembled WGS sequence"/>
</dbReference>
<dbReference type="PANTHER" id="PTHR11717:SF31">
    <property type="entry name" value="LOW MOLECULAR WEIGHT PROTEIN-TYROSINE-PHOSPHATASE ETP-RELATED"/>
    <property type="match status" value="1"/>
</dbReference>
<proteinExistence type="inferred from homology"/>
<comment type="caution">
    <text evidence="6">The sequence shown here is derived from an EMBL/GenBank/DDBJ whole genome shotgun (WGS) entry which is preliminary data.</text>
</comment>
<dbReference type="Gene3D" id="3.40.50.2300">
    <property type="match status" value="1"/>
</dbReference>
<feature type="active site" evidence="4">
    <location>
        <position position="17"/>
    </location>
</feature>
<dbReference type="InterPro" id="IPR017867">
    <property type="entry name" value="Tyr_phospatase_low_mol_wt"/>
</dbReference>
<protein>
    <submittedName>
        <fullName evidence="6">Protein-tyrosine phosphatase</fullName>
    </submittedName>
</protein>
<gene>
    <name evidence="6" type="ORF">EV209_2295</name>
</gene>
<dbReference type="InterPro" id="IPR036196">
    <property type="entry name" value="Ptyr_pPase_sf"/>
</dbReference>
<keyword evidence="3" id="KW-0904">Protein phosphatase</keyword>
<dbReference type="SMART" id="SM00226">
    <property type="entry name" value="LMWPc"/>
    <property type="match status" value="1"/>
</dbReference>
<dbReference type="GO" id="GO:0004725">
    <property type="term" value="F:protein tyrosine phosphatase activity"/>
    <property type="evidence" value="ECO:0007669"/>
    <property type="project" value="InterPro"/>
</dbReference>
<evidence type="ECO:0000313" key="6">
    <source>
        <dbReference type="EMBL" id="RZS94452.1"/>
    </source>
</evidence>
<evidence type="ECO:0000259" key="5">
    <source>
        <dbReference type="SMART" id="SM00226"/>
    </source>
</evidence>
<name>A0A4Q7P6W8_9FIRM</name>
<evidence type="ECO:0000256" key="1">
    <source>
        <dbReference type="ARBA" id="ARBA00011063"/>
    </source>
</evidence>
<dbReference type="InterPro" id="IPR023485">
    <property type="entry name" value="Ptyr_pPase"/>
</dbReference>
<evidence type="ECO:0000313" key="7">
    <source>
        <dbReference type="Proteomes" id="UP000292927"/>
    </source>
</evidence>